<evidence type="ECO:0000313" key="2">
    <source>
        <dbReference type="EMBL" id="GAP41995.1"/>
    </source>
</evidence>
<protein>
    <submittedName>
        <fullName evidence="2">Uncharacterized protein</fullName>
    </submittedName>
</protein>
<proteinExistence type="predicted"/>
<dbReference type="Proteomes" id="UP000053091">
    <property type="component" value="Unassembled WGS sequence"/>
</dbReference>
<reference evidence="2" key="1">
    <citation type="journal article" date="2015" name="Genome Announc.">
        <title>Draft Genome Sequence of Bacteroidales Strain TBC1, a Novel Isolate from a Methanogenic Wastewater Treatment System.</title>
        <authorList>
            <person name="Tourlousse D.M."/>
            <person name="Matsuura N."/>
            <person name="Sun L."/>
            <person name="Toyonaga M."/>
            <person name="Kuroda K."/>
            <person name="Ohashi A."/>
            <person name="Cruz R."/>
            <person name="Yamaguchi T."/>
            <person name="Sekiguchi Y."/>
        </authorList>
    </citation>
    <scope>NUCLEOTIDE SEQUENCE [LARGE SCALE GENOMIC DNA]</scope>
    <source>
        <strain evidence="2">TBC1</strain>
    </source>
</reference>
<evidence type="ECO:0000256" key="1">
    <source>
        <dbReference type="SAM" id="MobiDB-lite"/>
    </source>
</evidence>
<evidence type="ECO:0000313" key="3">
    <source>
        <dbReference type="Proteomes" id="UP000053091"/>
    </source>
</evidence>
<keyword evidence="3" id="KW-1185">Reference proteome</keyword>
<name>A0A0S7BTX5_9BACT</name>
<organism evidence="2">
    <name type="scientific">Lentimicrobium saccharophilum</name>
    <dbReference type="NCBI Taxonomy" id="1678841"/>
    <lineage>
        <taxon>Bacteria</taxon>
        <taxon>Pseudomonadati</taxon>
        <taxon>Bacteroidota</taxon>
        <taxon>Bacteroidia</taxon>
        <taxon>Bacteroidales</taxon>
        <taxon>Lentimicrobiaceae</taxon>
        <taxon>Lentimicrobium</taxon>
    </lineage>
</organism>
<accession>A0A0S7BTX5</accession>
<gene>
    <name evidence="2" type="ORF">TBC1_11123</name>
</gene>
<dbReference type="AlphaFoldDB" id="A0A0S7BTX5"/>
<sequence length="43" mass="4998">MRKTYKKPAPAPKYISPARLPPEGFETPFERSLNPENRWVLLA</sequence>
<dbReference type="STRING" id="1678841.TBC1_11123"/>
<feature type="region of interest" description="Disordered" evidence="1">
    <location>
        <begin position="1"/>
        <end position="29"/>
    </location>
</feature>
<dbReference type="EMBL" id="DF968182">
    <property type="protein sequence ID" value="GAP41995.1"/>
    <property type="molecule type" value="Genomic_DNA"/>
</dbReference>